<gene>
    <name evidence="4" type="ORF">NVS32_09115</name>
</gene>
<dbReference type="PANTHER" id="PTHR43151">
    <property type="entry name" value="FEOA FAMILY PROTEIN"/>
    <property type="match status" value="1"/>
</dbReference>
<feature type="region of interest" description="Disordered" evidence="2">
    <location>
        <begin position="1"/>
        <end position="21"/>
    </location>
</feature>
<dbReference type="Proteomes" id="UP001204320">
    <property type="component" value="Unassembled WGS sequence"/>
</dbReference>
<dbReference type="Gene3D" id="2.30.30.90">
    <property type="match status" value="1"/>
</dbReference>
<name>A0ABT1ZA55_9ACTN</name>
<dbReference type="RefSeq" id="WP_258499531.1">
    <property type="nucleotide sequence ID" value="NZ_JANSKA010000006.1"/>
</dbReference>
<proteinExistence type="predicted"/>
<keyword evidence="1" id="KW-0408">Iron</keyword>
<reference evidence="4 5" key="1">
    <citation type="submission" date="2022-08" db="EMBL/GenBank/DDBJ databases">
        <title>Tractidigestivibacter montrealensis type strain KD21.</title>
        <authorList>
            <person name="Diop K."/>
            <person name="Richard C."/>
            <person name="Routy B."/>
        </authorList>
    </citation>
    <scope>NUCLEOTIDE SEQUENCE [LARGE SCALE GENOMIC DNA]</scope>
    <source>
        <strain evidence="4 5">KD21</strain>
    </source>
</reference>
<sequence length="103" mass="10857">MSTMEADAVMTGSNPASRAGARVEATTIGRSAQLPLAMVSEGETIRVLKVRGTATLRQHLSEMGFVEGAKVKVVSRVNGDVVVSVKGSTFGIGRDMAMRIVTY</sequence>
<keyword evidence="5" id="KW-1185">Reference proteome</keyword>
<dbReference type="SMART" id="SM00899">
    <property type="entry name" value="FeoA"/>
    <property type="match status" value="1"/>
</dbReference>
<dbReference type="InterPro" id="IPR053184">
    <property type="entry name" value="FeoA-like"/>
</dbReference>
<dbReference type="InterPro" id="IPR038157">
    <property type="entry name" value="FeoA_core_dom"/>
</dbReference>
<dbReference type="InterPro" id="IPR008988">
    <property type="entry name" value="Transcriptional_repressor_C"/>
</dbReference>
<dbReference type="PANTHER" id="PTHR43151:SF1">
    <property type="entry name" value="SSR2333 PROTEIN"/>
    <property type="match status" value="1"/>
</dbReference>
<dbReference type="EMBL" id="JANSKA010000006">
    <property type="protein sequence ID" value="MCR9037104.1"/>
    <property type="molecule type" value="Genomic_DNA"/>
</dbReference>
<evidence type="ECO:0000313" key="5">
    <source>
        <dbReference type="Proteomes" id="UP001204320"/>
    </source>
</evidence>
<dbReference type="InterPro" id="IPR007167">
    <property type="entry name" value="Fe-transptr_FeoA-like"/>
</dbReference>
<organism evidence="4 5">
    <name type="scientific">Tractidigestivibacter montrealensis</name>
    <dbReference type="NCBI Taxonomy" id="2972466"/>
    <lineage>
        <taxon>Bacteria</taxon>
        <taxon>Bacillati</taxon>
        <taxon>Actinomycetota</taxon>
        <taxon>Coriobacteriia</taxon>
        <taxon>Coriobacteriales</taxon>
        <taxon>Atopobiaceae</taxon>
        <taxon>Tractidigestivibacter</taxon>
    </lineage>
</organism>
<protein>
    <submittedName>
        <fullName evidence="4">Ferrous iron transport protein A</fullName>
    </submittedName>
</protein>
<evidence type="ECO:0000256" key="2">
    <source>
        <dbReference type="SAM" id="MobiDB-lite"/>
    </source>
</evidence>
<dbReference type="Pfam" id="PF04023">
    <property type="entry name" value="FeoA"/>
    <property type="match status" value="1"/>
</dbReference>
<feature type="domain" description="Ferrous iron transporter FeoA-like" evidence="3">
    <location>
        <begin position="34"/>
        <end position="103"/>
    </location>
</feature>
<comment type="caution">
    <text evidence="4">The sequence shown here is derived from an EMBL/GenBank/DDBJ whole genome shotgun (WGS) entry which is preliminary data.</text>
</comment>
<dbReference type="SUPFAM" id="SSF50037">
    <property type="entry name" value="C-terminal domain of transcriptional repressors"/>
    <property type="match status" value="1"/>
</dbReference>
<accession>A0ABT1ZA55</accession>
<evidence type="ECO:0000259" key="3">
    <source>
        <dbReference type="SMART" id="SM00899"/>
    </source>
</evidence>
<evidence type="ECO:0000313" key="4">
    <source>
        <dbReference type="EMBL" id="MCR9037104.1"/>
    </source>
</evidence>
<evidence type="ECO:0000256" key="1">
    <source>
        <dbReference type="ARBA" id="ARBA00023004"/>
    </source>
</evidence>